<name>A0AA36G419_9BILA</name>
<feature type="transmembrane region" description="Helical" evidence="1">
    <location>
        <begin position="95"/>
        <end position="123"/>
    </location>
</feature>
<feature type="signal peptide" evidence="2">
    <location>
        <begin position="1"/>
        <end position="17"/>
    </location>
</feature>
<evidence type="ECO:0000256" key="1">
    <source>
        <dbReference type="SAM" id="Phobius"/>
    </source>
</evidence>
<gene>
    <name evidence="3" type="ORF">MSPICULIGERA_LOCUS15730</name>
</gene>
<feature type="non-terminal residue" evidence="3">
    <location>
        <position position="164"/>
    </location>
</feature>
<dbReference type="AlphaFoldDB" id="A0AA36G419"/>
<organism evidence="3 4">
    <name type="scientific">Mesorhabditis spiculigera</name>
    <dbReference type="NCBI Taxonomy" id="96644"/>
    <lineage>
        <taxon>Eukaryota</taxon>
        <taxon>Metazoa</taxon>
        <taxon>Ecdysozoa</taxon>
        <taxon>Nematoda</taxon>
        <taxon>Chromadorea</taxon>
        <taxon>Rhabditida</taxon>
        <taxon>Rhabditina</taxon>
        <taxon>Rhabditomorpha</taxon>
        <taxon>Rhabditoidea</taxon>
        <taxon>Rhabditidae</taxon>
        <taxon>Mesorhabditinae</taxon>
        <taxon>Mesorhabditis</taxon>
    </lineage>
</organism>
<protein>
    <submittedName>
        <fullName evidence="3">Uncharacterized protein</fullName>
    </submittedName>
</protein>
<evidence type="ECO:0000256" key="2">
    <source>
        <dbReference type="SAM" id="SignalP"/>
    </source>
</evidence>
<sequence>MLAHALVVVAVFAGALAQDQPVCADNEMFNGRVCVCAPGYFANVSEARCSDECDDVYASWFTEGNCIQAFSSIEAANRPHCQLRCGFRIKLIPQIGLLVIVAAALSTLFFTIPMCIATCCSCIQAKRANKNAKRVYNDTQASKSQEVSTVGYNPYAYWPYYGRS</sequence>
<evidence type="ECO:0000313" key="3">
    <source>
        <dbReference type="EMBL" id="CAJ0577457.1"/>
    </source>
</evidence>
<keyword evidence="2" id="KW-0732">Signal</keyword>
<keyword evidence="1" id="KW-1133">Transmembrane helix</keyword>
<evidence type="ECO:0000313" key="4">
    <source>
        <dbReference type="Proteomes" id="UP001177023"/>
    </source>
</evidence>
<keyword evidence="1" id="KW-0472">Membrane</keyword>
<keyword evidence="4" id="KW-1185">Reference proteome</keyword>
<accession>A0AA36G419</accession>
<comment type="caution">
    <text evidence="3">The sequence shown here is derived from an EMBL/GenBank/DDBJ whole genome shotgun (WGS) entry which is preliminary data.</text>
</comment>
<reference evidence="3" key="1">
    <citation type="submission" date="2023-06" db="EMBL/GenBank/DDBJ databases">
        <authorList>
            <person name="Delattre M."/>
        </authorList>
    </citation>
    <scope>NUCLEOTIDE SEQUENCE</scope>
    <source>
        <strain evidence="3">AF72</strain>
    </source>
</reference>
<dbReference type="EMBL" id="CATQJA010002651">
    <property type="protein sequence ID" value="CAJ0577457.1"/>
    <property type="molecule type" value="Genomic_DNA"/>
</dbReference>
<feature type="chain" id="PRO_5041336657" evidence="2">
    <location>
        <begin position="18"/>
        <end position="164"/>
    </location>
</feature>
<dbReference type="Proteomes" id="UP001177023">
    <property type="component" value="Unassembled WGS sequence"/>
</dbReference>
<proteinExistence type="predicted"/>
<keyword evidence="1" id="KW-0812">Transmembrane</keyword>